<dbReference type="AlphaFoldDB" id="A0A5C6CKH4"/>
<evidence type="ECO:0000313" key="2">
    <source>
        <dbReference type="Proteomes" id="UP000316304"/>
    </source>
</evidence>
<evidence type="ECO:0000313" key="1">
    <source>
        <dbReference type="EMBL" id="TWU24912.1"/>
    </source>
</evidence>
<reference evidence="1 2" key="1">
    <citation type="submission" date="2019-02" db="EMBL/GenBank/DDBJ databases">
        <title>Deep-cultivation of Planctomycetes and their phenomic and genomic characterization uncovers novel biology.</title>
        <authorList>
            <person name="Wiegand S."/>
            <person name="Jogler M."/>
            <person name="Boedeker C."/>
            <person name="Pinto D."/>
            <person name="Vollmers J."/>
            <person name="Rivas-Marin E."/>
            <person name="Kohn T."/>
            <person name="Peeters S.H."/>
            <person name="Heuer A."/>
            <person name="Rast P."/>
            <person name="Oberbeckmann S."/>
            <person name="Bunk B."/>
            <person name="Jeske O."/>
            <person name="Meyerdierks A."/>
            <person name="Storesund J.E."/>
            <person name="Kallscheuer N."/>
            <person name="Luecker S."/>
            <person name="Lage O.M."/>
            <person name="Pohl T."/>
            <person name="Merkel B.J."/>
            <person name="Hornburger P."/>
            <person name="Mueller R.-W."/>
            <person name="Bruemmer F."/>
            <person name="Labrenz M."/>
            <person name="Spormann A.M."/>
            <person name="Op Den Camp H."/>
            <person name="Overmann J."/>
            <person name="Amann R."/>
            <person name="Jetten M.S.M."/>
            <person name="Mascher T."/>
            <person name="Medema M.H."/>
            <person name="Devos D.P."/>
            <person name="Kaster A.-K."/>
            <person name="Ovreas L."/>
            <person name="Rohde M."/>
            <person name="Galperin M.Y."/>
            <person name="Jogler C."/>
        </authorList>
    </citation>
    <scope>NUCLEOTIDE SEQUENCE [LARGE SCALE GENOMIC DNA]</scope>
    <source>
        <strain evidence="1 2">Pla52o</strain>
    </source>
</reference>
<keyword evidence="2" id="KW-1185">Reference proteome</keyword>
<gene>
    <name evidence="1" type="ORF">Pla52o_12090</name>
</gene>
<dbReference type="Proteomes" id="UP000316304">
    <property type="component" value="Unassembled WGS sequence"/>
</dbReference>
<name>A0A5C6CKH4_9BACT</name>
<sequence length="64" mass="7257">MDSTSGSKNNSRTVVCRHNRHDMYEPNGGRRVSRIAAFPLTSEHSGENRGRGWQRARSCRLLAE</sequence>
<dbReference type="EMBL" id="SJPT01000002">
    <property type="protein sequence ID" value="TWU24912.1"/>
    <property type="molecule type" value="Genomic_DNA"/>
</dbReference>
<proteinExistence type="predicted"/>
<organism evidence="1 2">
    <name type="scientific">Novipirellula galeiformis</name>
    <dbReference type="NCBI Taxonomy" id="2528004"/>
    <lineage>
        <taxon>Bacteria</taxon>
        <taxon>Pseudomonadati</taxon>
        <taxon>Planctomycetota</taxon>
        <taxon>Planctomycetia</taxon>
        <taxon>Pirellulales</taxon>
        <taxon>Pirellulaceae</taxon>
        <taxon>Novipirellula</taxon>
    </lineage>
</organism>
<comment type="caution">
    <text evidence="1">The sequence shown here is derived from an EMBL/GenBank/DDBJ whole genome shotgun (WGS) entry which is preliminary data.</text>
</comment>
<accession>A0A5C6CKH4</accession>
<protein>
    <submittedName>
        <fullName evidence="1">Uncharacterized protein</fullName>
    </submittedName>
</protein>